<sequence length="549" mass="58480">MAASPFRVGHSSPPPSAAAYQHLLVGWRRATLVSILLLGLLFSSLDASIVSTSLVTISIDLHDFLNAPWVVLAYLLAYLGLAIGFAKFSDIYGRRDSICVSWLLFAGFSVGCAVANTMPQLIICRAFQGMGGSGLYSLAQIALFEVGPAHNPSLMGAMIGLTLATSYVLGPVLGGVISSSISWRWIFWINVPFGVVLIAGLYLAWPASGLRQSRGLDAIQRVDFVGNILIIAACTLLVFALQEAGAYTFAWNHPVIVLALVVSSLSWLGFVAWELFLGIKASTKIEPILPLRLIGRVYSASVICTFCTGFIYLAILVILPERFQIVNGDNALYSGIHLLPMLGATALGAFLAGAISRRRNNTAWTLIAAHCFQLLGAGLMLMLHSVTVEIKAQYGFQVLLGIGIGLSLGSATIMGSLHSSQADLAVAQGIIAQARVLGGSIGIALCSIIFNARVARDLAGKMDPDDLEALHHSPTIGPWLPPKFQATVRVAYAGAFTDDIKLLIGIAVIGVITSCFVYQKHPPPMPGIPAAKEAMGTEQSEMELDEFAR</sequence>
<gene>
    <name evidence="1" type="ORF">O1611_g7001</name>
</gene>
<keyword evidence="2" id="KW-1185">Reference proteome</keyword>
<proteinExistence type="predicted"/>
<dbReference type="EMBL" id="JAPUUL010001767">
    <property type="protein sequence ID" value="KAJ8126637.1"/>
    <property type="molecule type" value="Genomic_DNA"/>
</dbReference>
<name>A0ACC2JGJ5_9PEZI</name>
<comment type="caution">
    <text evidence="1">The sequence shown here is derived from an EMBL/GenBank/DDBJ whole genome shotgun (WGS) entry which is preliminary data.</text>
</comment>
<protein>
    <submittedName>
        <fullName evidence="1">Uncharacterized protein</fullName>
    </submittedName>
</protein>
<reference evidence="1" key="1">
    <citation type="submission" date="2022-12" db="EMBL/GenBank/DDBJ databases">
        <title>Genome Sequence of Lasiodiplodia mahajangana.</title>
        <authorList>
            <person name="Buettner E."/>
        </authorList>
    </citation>
    <scope>NUCLEOTIDE SEQUENCE</scope>
    <source>
        <strain evidence="1">VT137</strain>
    </source>
</reference>
<organism evidence="1 2">
    <name type="scientific">Lasiodiplodia mahajangana</name>
    <dbReference type="NCBI Taxonomy" id="1108764"/>
    <lineage>
        <taxon>Eukaryota</taxon>
        <taxon>Fungi</taxon>
        <taxon>Dikarya</taxon>
        <taxon>Ascomycota</taxon>
        <taxon>Pezizomycotina</taxon>
        <taxon>Dothideomycetes</taxon>
        <taxon>Dothideomycetes incertae sedis</taxon>
        <taxon>Botryosphaeriales</taxon>
        <taxon>Botryosphaeriaceae</taxon>
        <taxon>Lasiodiplodia</taxon>
    </lineage>
</organism>
<accession>A0ACC2JGJ5</accession>
<evidence type="ECO:0000313" key="2">
    <source>
        <dbReference type="Proteomes" id="UP001153332"/>
    </source>
</evidence>
<dbReference type="Proteomes" id="UP001153332">
    <property type="component" value="Unassembled WGS sequence"/>
</dbReference>
<evidence type="ECO:0000313" key="1">
    <source>
        <dbReference type="EMBL" id="KAJ8126637.1"/>
    </source>
</evidence>